<dbReference type="PANTHER" id="PTHR11439">
    <property type="entry name" value="GAG-POL-RELATED RETROTRANSPOSON"/>
    <property type="match status" value="1"/>
</dbReference>
<proteinExistence type="predicted"/>
<feature type="region of interest" description="Disordered" evidence="1">
    <location>
        <begin position="790"/>
        <end position="809"/>
    </location>
</feature>
<accession>A0A6L2KHA7</accession>
<organism evidence="3">
    <name type="scientific">Tanacetum cinerariifolium</name>
    <name type="common">Dalmatian daisy</name>
    <name type="synonym">Chrysanthemum cinerariifolium</name>
    <dbReference type="NCBI Taxonomy" id="118510"/>
    <lineage>
        <taxon>Eukaryota</taxon>
        <taxon>Viridiplantae</taxon>
        <taxon>Streptophyta</taxon>
        <taxon>Embryophyta</taxon>
        <taxon>Tracheophyta</taxon>
        <taxon>Spermatophyta</taxon>
        <taxon>Magnoliopsida</taxon>
        <taxon>eudicotyledons</taxon>
        <taxon>Gunneridae</taxon>
        <taxon>Pentapetalae</taxon>
        <taxon>asterids</taxon>
        <taxon>campanulids</taxon>
        <taxon>Asterales</taxon>
        <taxon>Asteraceae</taxon>
        <taxon>Asteroideae</taxon>
        <taxon>Anthemideae</taxon>
        <taxon>Anthemidinae</taxon>
        <taxon>Tanacetum</taxon>
    </lineage>
</organism>
<feature type="region of interest" description="Disordered" evidence="1">
    <location>
        <begin position="195"/>
        <end position="234"/>
    </location>
</feature>
<evidence type="ECO:0000256" key="1">
    <source>
        <dbReference type="SAM" id="MobiDB-lite"/>
    </source>
</evidence>
<name>A0A6L2KHA7_TANCI</name>
<dbReference type="AlphaFoldDB" id="A0A6L2KHA7"/>
<evidence type="ECO:0000259" key="2">
    <source>
        <dbReference type="Pfam" id="PF25597"/>
    </source>
</evidence>
<feature type="domain" description="Retroviral polymerase SH3-like" evidence="2">
    <location>
        <begin position="424"/>
        <end position="480"/>
    </location>
</feature>
<feature type="compositionally biased region" description="Pro residues" evidence="1">
    <location>
        <begin position="822"/>
        <end position="835"/>
    </location>
</feature>
<dbReference type="Pfam" id="PF25597">
    <property type="entry name" value="SH3_retrovirus"/>
    <property type="match status" value="1"/>
</dbReference>
<comment type="caution">
    <text evidence="3">The sequence shown here is derived from an EMBL/GenBank/DDBJ whole genome shotgun (WGS) entry which is preliminary data.</text>
</comment>
<reference evidence="3" key="1">
    <citation type="journal article" date="2019" name="Sci. Rep.">
        <title>Draft genome of Tanacetum cinerariifolium, the natural source of mosquito coil.</title>
        <authorList>
            <person name="Yamashiro T."/>
            <person name="Shiraishi A."/>
            <person name="Satake H."/>
            <person name="Nakayama K."/>
        </authorList>
    </citation>
    <scope>NUCLEOTIDE SEQUENCE</scope>
</reference>
<protein>
    <submittedName>
        <fullName evidence="3">Retrovirus-related Pol polyprotein from transposon TNT 1-94</fullName>
    </submittedName>
</protein>
<feature type="compositionally biased region" description="Polar residues" evidence="1">
    <location>
        <begin position="209"/>
        <end position="222"/>
    </location>
</feature>
<dbReference type="CDD" id="cd09272">
    <property type="entry name" value="RNase_HI_RT_Ty1"/>
    <property type="match status" value="1"/>
</dbReference>
<gene>
    <name evidence="3" type="ORF">Tci_020849</name>
</gene>
<feature type="region of interest" description="Disordered" evidence="1">
    <location>
        <begin position="816"/>
        <end position="835"/>
    </location>
</feature>
<dbReference type="InterPro" id="IPR057670">
    <property type="entry name" value="SH3_retrovirus"/>
</dbReference>
<evidence type="ECO:0000313" key="3">
    <source>
        <dbReference type="EMBL" id="GEU48871.1"/>
    </source>
</evidence>
<dbReference type="PANTHER" id="PTHR11439:SF495">
    <property type="entry name" value="REVERSE TRANSCRIPTASE, RNA-DEPENDENT DNA POLYMERASE-RELATED"/>
    <property type="match status" value="1"/>
</dbReference>
<dbReference type="EMBL" id="BKCJ010002484">
    <property type="protein sequence ID" value="GEU48871.1"/>
    <property type="molecule type" value="Genomic_DNA"/>
</dbReference>
<sequence length="835" mass="93675">MVAYLSKSDASERFNQIIDFLNGSSIKYALIVNLNIYVSIIKQFWTTVAVKQVNNVIRLQALVDKKKVVVTEVTIREELHLDDVEGVECLPNEEIFAELARMGYEKPSTKLTFYKAFFSSQRKFLIHTYLQCMSANKTSWNEFSSSMASALSPTKPKQALSHTNRPIAHIIEDWVSDSEDESKTKPPHIVPSFVQSSEQVKNPRHSVQHVETSIPTVTSKTASPKPASSGKTRNRKACFVCKSVEHLIKDCDYHAKKMAQLTPRNHAHMGNHKQYAPLTHTYPQKHMVLAAVLTQSKPVSIIAVRPAPVVSAAQGMQGKWEWRLKCPILNHVSRTTSASMTLKRFDYNDAIGRSKSSMVDMFPLEVTQRVVRFLEKENSRHAEVVNTACYVRNKVLVTKPHNKTPYELLHGETPSIGFMRPFSCPVTILNTLDSLDKFERKIDEGFLVGYSVNSKAFRVLNSRTRIVQETLHVNFLENKPNITVVGQSRKQDDKTNKEAKGKIHVESFIRYRDLSAEFKDCSDNSINEVNAAELEDITYYNDEDDIGAEANFNNLETSQQEFTKSILYHKLLKVWVLLDLPYGKRAIGFKDPDHPDKVYKVVKGLYGLHQAPRACQDKYVAEILRKFGLTEGKSASTPIDIEKPLLKDPDGEDADVHTYRSMIGSLMYLTSSRPDIMFADSPFDLVVYSDSDYASASLDKKSTTGGCQFLGCRLISWQCKKQTVVATSSTEAEYKVGDLSTHTTKYASPALTQKVFANMMRVEKGFFGVKTPLFEGMLVEQVIAEDGVTDQPIKEVNTGDATEGDDSAAYEEVPTVAAEPSIPSPTPPTPPLQPP</sequence>